<proteinExistence type="predicted"/>
<reference evidence="2 3" key="1">
    <citation type="journal article" date="2019" name="Int. J. Syst. Evol. Microbiol.">
        <title>The Global Catalogue of Microorganisms (GCM) 10K type strain sequencing project: providing services to taxonomists for standard genome sequencing and annotation.</title>
        <authorList>
            <consortium name="The Broad Institute Genomics Platform"/>
            <consortium name="The Broad Institute Genome Sequencing Center for Infectious Disease"/>
            <person name="Wu L."/>
            <person name="Ma J."/>
        </authorList>
    </citation>
    <scope>NUCLEOTIDE SEQUENCE [LARGE SCALE GENOMIC DNA]</scope>
    <source>
        <strain evidence="2 3">JCM 11136</strain>
    </source>
</reference>
<keyword evidence="3" id="KW-1185">Reference proteome</keyword>
<dbReference type="EMBL" id="BAAAHQ010000027">
    <property type="protein sequence ID" value="GAA0940873.1"/>
    <property type="molecule type" value="Genomic_DNA"/>
</dbReference>
<evidence type="ECO:0000313" key="3">
    <source>
        <dbReference type="Proteomes" id="UP001501578"/>
    </source>
</evidence>
<feature type="region of interest" description="Disordered" evidence="1">
    <location>
        <begin position="560"/>
        <end position="597"/>
    </location>
</feature>
<dbReference type="RefSeq" id="WP_343952687.1">
    <property type="nucleotide sequence ID" value="NZ_BAAAHQ010000027.1"/>
</dbReference>
<gene>
    <name evidence="2" type="ORF">GCM10009560_52490</name>
</gene>
<dbReference type="Proteomes" id="UP001501578">
    <property type="component" value="Unassembled WGS sequence"/>
</dbReference>
<comment type="caution">
    <text evidence="2">The sequence shown here is derived from an EMBL/GenBank/DDBJ whole genome shotgun (WGS) entry which is preliminary data.</text>
</comment>
<feature type="compositionally biased region" description="Low complexity" evidence="1">
    <location>
        <begin position="1"/>
        <end position="13"/>
    </location>
</feature>
<evidence type="ECO:0008006" key="4">
    <source>
        <dbReference type="Google" id="ProtNLM"/>
    </source>
</evidence>
<evidence type="ECO:0000256" key="1">
    <source>
        <dbReference type="SAM" id="MobiDB-lite"/>
    </source>
</evidence>
<accession>A0ABN1QDK5</accession>
<sequence length="597" mass="64456">MSTAKPRAWPPRTTRARTTRPRPPVKQTAQIPDAVIGHYARLLEDSGIMALIDAELGPRPGPAGVPIRAVLVCLMVSIHHSGKATLAEAWRLAAFCLSPSAREHLGLEADRPPVDDPHACLADNRRFYRAFDRLTSLLDPARHDRRTRLPQHEADLHATAWHDDDPDHTRKRDLLQDLVTKLVLTPVRWGKGRGYLAGFGGDVGIDTTAAPVFARPPRARRSTGELFASTEITAGWHHSAGNGPPEYGYSATLTVAARARPVSASFPQLALGLVLDTPHKRIGANAVTTLKPLAALGLPAAFAVADRAYTDQQPVHFAQPARALGYKLALDYKVDQRGVQGSAHGALLIDGSLACPLTPGRLAQATSGLDDASVRTPSQELAALISAREPYLLRLKQSANADGAIRLQCPAAGTSPSVTCPRFERLHQRGPRRSTAVDLTDARHRAAHAAAKPRVRPPTPDHKSGELPKICHQQTITLHPGDLGHLDKFRQDLAYLSPAWIATYKSVRANTEGINGQLKGHDLDLGDPKNRLAHGRVAQTILVALLVTVANDHFLDQWRHTHRPRTGPITPADAPQTPTGTFDGTPPAGQSRPPPAP</sequence>
<organism evidence="2 3">
    <name type="scientific">Nonomuraea longicatena</name>
    <dbReference type="NCBI Taxonomy" id="83682"/>
    <lineage>
        <taxon>Bacteria</taxon>
        <taxon>Bacillati</taxon>
        <taxon>Actinomycetota</taxon>
        <taxon>Actinomycetes</taxon>
        <taxon>Streptosporangiales</taxon>
        <taxon>Streptosporangiaceae</taxon>
        <taxon>Nonomuraea</taxon>
    </lineage>
</organism>
<name>A0ABN1QDK5_9ACTN</name>
<protein>
    <recommendedName>
        <fullName evidence="4">Transposase</fullName>
    </recommendedName>
</protein>
<feature type="region of interest" description="Disordered" evidence="1">
    <location>
        <begin position="1"/>
        <end position="27"/>
    </location>
</feature>
<evidence type="ECO:0000313" key="2">
    <source>
        <dbReference type="EMBL" id="GAA0940873.1"/>
    </source>
</evidence>